<gene>
    <name evidence="2" type="ORF">GCM10010394_47340</name>
</gene>
<proteinExistence type="predicted"/>
<accession>A0ABN1GI72</accession>
<dbReference type="EMBL" id="BAAACA010000034">
    <property type="protein sequence ID" value="GAA0612058.1"/>
    <property type="molecule type" value="Genomic_DNA"/>
</dbReference>
<dbReference type="SUPFAM" id="SSF69318">
    <property type="entry name" value="Integrin alpha N-terminal domain"/>
    <property type="match status" value="1"/>
</dbReference>
<dbReference type="RefSeq" id="WP_344076334.1">
    <property type="nucleotide sequence ID" value="NZ_BAAACA010000034.1"/>
</dbReference>
<dbReference type="Gene3D" id="2.115.10.10">
    <property type="entry name" value="Tachylectin 2"/>
    <property type="match status" value="1"/>
</dbReference>
<sequence length="65" mass="6816">MIGGGWQVYNTITGVGYVTGDGKADLVARDASGTLRLYQGTGNATVAFKTRTKIGGGWNTYTTLL</sequence>
<dbReference type="Proteomes" id="UP001500668">
    <property type="component" value="Unassembled WGS sequence"/>
</dbReference>
<dbReference type="InterPro" id="IPR013517">
    <property type="entry name" value="FG-GAP"/>
</dbReference>
<dbReference type="InterPro" id="IPR028994">
    <property type="entry name" value="Integrin_alpha_N"/>
</dbReference>
<name>A0ABN1GI72_9ACTN</name>
<evidence type="ECO:0000256" key="1">
    <source>
        <dbReference type="ARBA" id="ARBA00022729"/>
    </source>
</evidence>
<evidence type="ECO:0000313" key="2">
    <source>
        <dbReference type="EMBL" id="GAA0612058.1"/>
    </source>
</evidence>
<keyword evidence="3" id="KW-1185">Reference proteome</keyword>
<organism evidence="2 3">
    <name type="scientific">Streptomyces crystallinus</name>
    <dbReference type="NCBI Taxonomy" id="68191"/>
    <lineage>
        <taxon>Bacteria</taxon>
        <taxon>Bacillati</taxon>
        <taxon>Actinomycetota</taxon>
        <taxon>Actinomycetes</taxon>
        <taxon>Kitasatosporales</taxon>
        <taxon>Streptomycetaceae</taxon>
        <taxon>Streptomyces</taxon>
    </lineage>
</organism>
<keyword evidence="1" id="KW-0732">Signal</keyword>
<protein>
    <submittedName>
        <fullName evidence="2">Uncharacterized protein</fullName>
    </submittedName>
</protein>
<reference evidence="2 3" key="1">
    <citation type="journal article" date="2019" name="Int. J. Syst. Evol. Microbiol.">
        <title>The Global Catalogue of Microorganisms (GCM) 10K type strain sequencing project: providing services to taxonomists for standard genome sequencing and annotation.</title>
        <authorList>
            <consortium name="The Broad Institute Genomics Platform"/>
            <consortium name="The Broad Institute Genome Sequencing Center for Infectious Disease"/>
            <person name="Wu L."/>
            <person name="Ma J."/>
        </authorList>
    </citation>
    <scope>NUCLEOTIDE SEQUENCE [LARGE SCALE GENOMIC DNA]</scope>
    <source>
        <strain evidence="2 3">JCM 5067</strain>
    </source>
</reference>
<evidence type="ECO:0000313" key="3">
    <source>
        <dbReference type="Proteomes" id="UP001500668"/>
    </source>
</evidence>
<dbReference type="Pfam" id="PF13517">
    <property type="entry name" value="FG-GAP_3"/>
    <property type="match status" value="1"/>
</dbReference>
<comment type="caution">
    <text evidence="2">The sequence shown here is derived from an EMBL/GenBank/DDBJ whole genome shotgun (WGS) entry which is preliminary data.</text>
</comment>